<evidence type="ECO:0000256" key="4">
    <source>
        <dbReference type="ARBA" id="ARBA00022917"/>
    </source>
</evidence>
<evidence type="ECO:0000256" key="5">
    <source>
        <dbReference type="HAMAP-Rule" id="MF_00182"/>
    </source>
</evidence>
<dbReference type="RefSeq" id="WP_200500715.1">
    <property type="nucleotide sequence ID" value="NZ_JAEDAJ010000001.1"/>
</dbReference>
<feature type="region of interest" description="Disordered" evidence="6">
    <location>
        <begin position="297"/>
        <end position="334"/>
    </location>
</feature>
<dbReference type="InterPro" id="IPR002376">
    <property type="entry name" value="Formyl_transf_N"/>
</dbReference>
<evidence type="ECO:0000256" key="3">
    <source>
        <dbReference type="ARBA" id="ARBA00022679"/>
    </source>
</evidence>
<dbReference type="HAMAP" id="MF_00182">
    <property type="entry name" value="Formyl_trans"/>
    <property type="match status" value="1"/>
</dbReference>
<evidence type="ECO:0000259" key="8">
    <source>
        <dbReference type="Pfam" id="PF02911"/>
    </source>
</evidence>
<comment type="catalytic activity">
    <reaction evidence="5">
        <text>L-methionyl-tRNA(fMet) + (6R)-10-formyltetrahydrofolate = N-formyl-L-methionyl-tRNA(fMet) + (6S)-5,6,7,8-tetrahydrofolate + H(+)</text>
        <dbReference type="Rhea" id="RHEA:24380"/>
        <dbReference type="Rhea" id="RHEA-COMP:9952"/>
        <dbReference type="Rhea" id="RHEA-COMP:9953"/>
        <dbReference type="ChEBI" id="CHEBI:15378"/>
        <dbReference type="ChEBI" id="CHEBI:57453"/>
        <dbReference type="ChEBI" id="CHEBI:78530"/>
        <dbReference type="ChEBI" id="CHEBI:78844"/>
        <dbReference type="ChEBI" id="CHEBI:195366"/>
        <dbReference type="EC" id="2.1.2.9"/>
    </reaction>
</comment>
<dbReference type="EMBL" id="JAEDAJ010000001">
    <property type="protein sequence ID" value="MBK0330054.1"/>
    <property type="molecule type" value="Genomic_DNA"/>
</dbReference>
<dbReference type="Pfam" id="PF02911">
    <property type="entry name" value="Formyl_trans_C"/>
    <property type="match status" value="1"/>
</dbReference>
<dbReference type="InterPro" id="IPR005794">
    <property type="entry name" value="Fmt"/>
</dbReference>
<dbReference type="InterPro" id="IPR041711">
    <property type="entry name" value="Met-tRNA-FMT_N"/>
</dbReference>
<dbReference type="SUPFAM" id="SSF53328">
    <property type="entry name" value="Formyltransferase"/>
    <property type="match status" value="1"/>
</dbReference>
<dbReference type="NCBIfam" id="TIGR00460">
    <property type="entry name" value="fmt"/>
    <property type="match status" value="1"/>
</dbReference>
<comment type="function">
    <text evidence="5">Attaches a formyl group to the free amino group of methionyl-tRNA(fMet). The formyl group appears to play a dual role in the initiator identity of N-formylmethionyl-tRNA by promoting its recognition by IF2 and preventing the misappropriation of this tRNA by the elongation apparatus.</text>
</comment>
<evidence type="ECO:0000256" key="6">
    <source>
        <dbReference type="SAM" id="MobiDB-lite"/>
    </source>
</evidence>
<sequence length="334" mass="35139">MRILFAGTPEVAVPSLRALLDSPHEVVAVLTRPDARSGRGRTLRPSPVRVLAEEEGVPVLTPDSLRGEDVLSQLRALDVEAAAVVAYGNLVPAAALAIPPHGWVNLHFSLLPAWRGAAPAQRAVLAGQESTGMTTFLLEKGMDTGPVLATRDVAIDPFETAGSLLDRMAVDGAPLLVETLDALADGTARPVPQDDEGATRAAKLTPAEAELDLGLPAPEVSARIRGMSPHPGAWTTWEGQRMKVLGVEPVRSEAPPLAPGRLHATRTQLLIGTGSEPLALDRIAPAGRRPMRAADWARGAGLTEDSSFGAADRCVDDPADSPADRPADEQETTR</sequence>
<evidence type="ECO:0000313" key="10">
    <source>
        <dbReference type="Proteomes" id="UP000612352"/>
    </source>
</evidence>
<feature type="domain" description="Formyl transferase C-terminal" evidence="8">
    <location>
        <begin position="203"/>
        <end position="300"/>
    </location>
</feature>
<dbReference type="InterPro" id="IPR036477">
    <property type="entry name" value="Formyl_transf_N_sf"/>
</dbReference>
<keyword evidence="4 5" id="KW-0648">Protein biosynthesis</keyword>
<evidence type="ECO:0000259" key="7">
    <source>
        <dbReference type="Pfam" id="PF00551"/>
    </source>
</evidence>
<gene>
    <name evidence="5" type="primary">fmt</name>
    <name evidence="9" type="ORF">I8D64_01360</name>
</gene>
<evidence type="ECO:0000313" key="9">
    <source>
        <dbReference type="EMBL" id="MBK0330054.1"/>
    </source>
</evidence>
<keyword evidence="10" id="KW-1185">Reference proteome</keyword>
<comment type="similarity">
    <text evidence="1 5">Belongs to the Fmt family.</text>
</comment>
<comment type="caution">
    <text evidence="9">The sequence shown here is derived from an EMBL/GenBank/DDBJ whole genome shotgun (WGS) entry which is preliminary data.</text>
</comment>
<organism evidence="9 10">
    <name type="scientific">Brachybacterium halotolerans</name>
    <dbReference type="NCBI Taxonomy" id="2795215"/>
    <lineage>
        <taxon>Bacteria</taxon>
        <taxon>Bacillati</taxon>
        <taxon>Actinomycetota</taxon>
        <taxon>Actinomycetes</taxon>
        <taxon>Micrococcales</taxon>
        <taxon>Dermabacteraceae</taxon>
        <taxon>Brachybacterium</taxon>
    </lineage>
</organism>
<dbReference type="CDD" id="cd08704">
    <property type="entry name" value="Met_tRNA_FMT_C"/>
    <property type="match status" value="1"/>
</dbReference>
<protein>
    <recommendedName>
        <fullName evidence="2 5">Methionyl-tRNA formyltransferase</fullName>
        <ecNumber evidence="2 5">2.1.2.9</ecNumber>
    </recommendedName>
</protein>
<feature type="domain" description="Formyl transferase N-terminal" evidence="7">
    <location>
        <begin position="1"/>
        <end position="179"/>
    </location>
</feature>
<dbReference type="PANTHER" id="PTHR11138">
    <property type="entry name" value="METHIONYL-TRNA FORMYLTRANSFERASE"/>
    <property type="match status" value="1"/>
</dbReference>
<dbReference type="CDD" id="cd08646">
    <property type="entry name" value="FMT_core_Met-tRNA-FMT_N"/>
    <property type="match status" value="1"/>
</dbReference>
<proteinExistence type="inferred from homology"/>
<dbReference type="EC" id="2.1.2.9" evidence="2 5"/>
<dbReference type="InterPro" id="IPR005793">
    <property type="entry name" value="Formyl_trans_C"/>
</dbReference>
<dbReference type="Pfam" id="PF00551">
    <property type="entry name" value="Formyl_trans_N"/>
    <property type="match status" value="1"/>
</dbReference>
<evidence type="ECO:0000256" key="1">
    <source>
        <dbReference type="ARBA" id="ARBA00010699"/>
    </source>
</evidence>
<dbReference type="InterPro" id="IPR011034">
    <property type="entry name" value="Formyl_transferase-like_C_sf"/>
</dbReference>
<dbReference type="InterPro" id="IPR044135">
    <property type="entry name" value="Met-tRNA-FMT_C"/>
</dbReference>
<dbReference type="SUPFAM" id="SSF50486">
    <property type="entry name" value="FMT C-terminal domain-like"/>
    <property type="match status" value="1"/>
</dbReference>
<keyword evidence="3 5" id="KW-0808">Transferase</keyword>
<reference evidence="9 10" key="1">
    <citation type="submission" date="2020-12" db="EMBL/GenBank/DDBJ databases">
        <title>Brachybacterium sp. MASK1Z-5, whole genome shotgun sequence.</title>
        <authorList>
            <person name="Tuo L."/>
        </authorList>
    </citation>
    <scope>NUCLEOTIDE SEQUENCE [LARGE SCALE GENOMIC DNA]</scope>
    <source>
        <strain evidence="9 10">MASK1Z-5</strain>
    </source>
</reference>
<feature type="compositionally biased region" description="Basic and acidic residues" evidence="6">
    <location>
        <begin position="322"/>
        <end position="334"/>
    </location>
</feature>
<dbReference type="Proteomes" id="UP000612352">
    <property type="component" value="Unassembled WGS sequence"/>
</dbReference>
<evidence type="ECO:0000256" key="2">
    <source>
        <dbReference type="ARBA" id="ARBA00012261"/>
    </source>
</evidence>
<dbReference type="PANTHER" id="PTHR11138:SF5">
    <property type="entry name" value="METHIONYL-TRNA FORMYLTRANSFERASE, MITOCHONDRIAL"/>
    <property type="match status" value="1"/>
</dbReference>
<feature type="binding site" evidence="5">
    <location>
        <begin position="109"/>
        <end position="112"/>
    </location>
    <ligand>
        <name>(6S)-5,6,7,8-tetrahydrofolate</name>
        <dbReference type="ChEBI" id="CHEBI:57453"/>
    </ligand>
</feature>
<dbReference type="Gene3D" id="3.40.50.12230">
    <property type="match status" value="1"/>
</dbReference>
<accession>A0ABS1B5Y4</accession>
<dbReference type="GO" id="GO:0004479">
    <property type="term" value="F:methionyl-tRNA formyltransferase activity"/>
    <property type="evidence" value="ECO:0007669"/>
    <property type="project" value="UniProtKB-EC"/>
</dbReference>
<name>A0ABS1B5Y4_9MICO</name>